<dbReference type="RefSeq" id="XP_068137905.1">
    <property type="nucleotide sequence ID" value="XM_068281804.1"/>
</dbReference>
<proteinExistence type="predicted"/>
<evidence type="ECO:0000256" key="1">
    <source>
        <dbReference type="SAM" id="Phobius"/>
    </source>
</evidence>
<feature type="transmembrane region" description="Helical" evidence="1">
    <location>
        <begin position="60"/>
        <end position="77"/>
    </location>
</feature>
<protein>
    <submittedName>
        <fullName evidence="2">Uncharacterized protein</fullName>
    </submittedName>
</protein>
<dbReference type="Proteomes" id="UP000182444">
    <property type="component" value="Chromosome 1A"/>
</dbReference>
<organism evidence="2 3">
    <name type="scientific">Yarrowia lipolytica</name>
    <name type="common">Candida lipolytica</name>
    <dbReference type="NCBI Taxonomy" id="4952"/>
    <lineage>
        <taxon>Eukaryota</taxon>
        <taxon>Fungi</taxon>
        <taxon>Dikarya</taxon>
        <taxon>Ascomycota</taxon>
        <taxon>Saccharomycotina</taxon>
        <taxon>Dipodascomycetes</taxon>
        <taxon>Dipodascales</taxon>
        <taxon>Dipodascales incertae sedis</taxon>
        <taxon>Yarrowia</taxon>
    </lineage>
</organism>
<name>A0A1D8N4X1_YARLL</name>
<keyword evidence="1" id="KW-0472">Membrane</keyword>
<dbReference type="AlphaFoldDB" id="A0A1D8N4X1"/>
<accession>A0A1D8N4X1</accession>
<gene>
    <name evidence="2" type="ORF">YALI1_A15437g</name>
</gene>
<dbReference type="VEuPathDB" id="FungiDB:YALI1_A15437g"/>
<dbReference type="EMBL" id="CP017553">
    <property type="protein sequence ID" value="AOW00683.1"/>
    <property type="molecule type" value="Genomic_DNA"/>
</dbReference>
<sequence>MYAVLVVVCYPRQGFPFNKTTSGKISQSYHNKSNHIQKGSLISVMCIMIESLRHQGVDVGVSWSMGVGFVCWLLFFFSNQSRQHDSVT</sequence>
<keyword evidence="1" id="KW-1133">Transmembrane helix</keyword>
<dbReference type="GeneID" id="94582464"/>
<evidence type="ECO:0000313" key="2">
    <source>
        <dbReference type="EMBL" id="AOW00683.1"/>
    </source>
</evidence>
<keyword evidence="1" id="KW-0812">Transmembrane</keyword>
<reference evidence="2 3" key="1">
    <citation type="journal article" date="2016" name="PLoS ONE">
        <title>Sequence Assembly of Yarrowia lipolytica Strain W29/CLIB89 Shows Transposable Element Diversity.</title>
        <authorList>
            <person name="Magnan C."/>
            <person name="Yu J."/>
            <person name="Chang I."/>
            <person name="Jahn E."/>
            <person name="Kanomata Y."/>
            <person name="Wu J."/>
            <person name="Zeller M."/>
            <person name="Oakes M."/>
            <person name="Baldi P."/>
            <person name="Sandmeyer S."/>
        </authorList>
    </citation>
    <scope>NUCLEOTIDE SEQUENCE [LARGE SCALE GENOMIC DNA]</scope>
    <source>
        <strain evidence="3">CLIB89(W29)</strain>
    </source>
</reference>
<evidence type="ECO:0000313" key="3">
    <source>
        <dbReference type="Proteomes" id="UP000182444"/>
    </source>
</evidence>